<evidence type="ECO:0000256" key="1">
    <source>
        <dbReference type="SAM" id="MobiDB-lite"/>
    </source>
</evidence>
<name>A0ABP6NPQ1_9ACTN</name>
<organism evidence="2 3">
    <name type="scientific">Streptomyces rameus</name>
    <dbReference type="NCBI Taxonomy" id="68261"/>
    <lineage>
        <taxon>Bacteria</taxon>
        <taxon>Bacillati</taxon>
        <taxon>Actinomycetota</taxon>
        <taxon>Actinomycetes</taxon>
        <taxon>Kitasatosporales</taxon>
        <taxon>Streptomycetaceae</taxon>
        <taxon>Streptomyces</taxon>
    </lineage>
</organism>
<sequence length="86" mass="10016">MTMPGRLEERHGPPPHHHRAARRMGARRGQHNGPAIRMDVNDIKRRFPGKCDQHIEEMVNSLKHTKRLQAMLTKRGWTIDEHVLLA</sequence>
<accession>A0ABP6NPQ1</accession>
<feature type="region of interest" description="Disordered" evidence="1">
    <location>
        <begin position="1"/>
        <end position="35"/>
    </location>
</feature>
<gene>
    <name evidence="2" type="ORF">GCM10010521_48350</name>
</gene>
<evidence type="ECO:0000313" key="3">
    <source>
        <dbReference type="Proteomes" id="UP001500893"/>
    </source>
</evidence>
<proteinExistence type="predicted"/>
<comment type="caution">
    <text evidence="2">The sequence shown here is derived from an EMBL/GenBank/DDBJ whole genome shotgun (WGS) entry which is preliminary data.</text>
</comment>
<evidence type="ECO:0000313" key="2">
    <source>
        <dbReference type="EMBL" id="GAA3154834.1"/>
    </source>
</evidence>
<dbReference type="EMBL" id="BAAAVM010000078">
    <property type="protein sequence ID" value="GAA3154834.1"/>
    <property type="molecule type" value="Genomic_DNA"/>
</dbReference>
<keyword evidence="3" id="KW-1185">Reference proteome</keyword>
<feature type="compositionally biased region" description="Basic and acidic residues" evidence="1">
    <location>
        <begin position="1"/>
        <end position="12"/>
    </location>
</feature>
<feature type="compositionally biased region" description="Basic residues" evidence="1">
    <location>
        <begin position="13"/>
        <end position="30"/>
    </location>
</feature>
<protein>
    <submittedName>
        <fullName evidence="2">Uncharacterized protein</fullName>
    </submittedName>
</protein>
<dbReference type="Proteomes" id="UP001500893">
    <property type="component" value="Unassembled WGS sequence"/>
</dbReference>
<reference evidence="3" key="1">
    <citation type="journal article" date="2019" name="Int. J. Syst. Evol. Microbiol.">
        <title>The Global Catalogue of Microorganisms (GCM) 10K type strain sequencing project: providing services to taxonomists for standard genome sequencing and annotation.</title>
        <authorList>
            <consortium name="The Broad Institute Genomics Platform"/>
            <consortium name="The Broad Institute Genome Sequencing Center for Infectious Disease"/>
            <person name="Wu L."/>
            <person name="Ma J."/>
        </authorList>
    </citation>
    <scope>NUCLEOTIDE SEQUENCE [LARGE SCALE GENOMIC DNA]</scope>
    <source>
        <strain evidence="3">JCM 11574</strain>
    </source>
</reference>